<reference evidence="1" key="2">
    <citation type="submission" date="2020-11" db="EMBL/GenBank/DDBJ databases">
        <authorList>
            <person name="McCartney M.A."/>
            <person name="Auch B."/>
            <person name="Kono T."/>
            <person name="Mallez S."/>
            <person name="Becker A."/>
            <person name="Gohl D.M."/>
            <person name="Silverstein K.A.T."/>
            <person name="Koren S."/>
            <person name="Bechman K.B."/>
            <person name="Herman A."/>
            <person name="Abrahante J.E."/>
            <person name="Garbe J."/>
        </authorList>
    </citation>
    <scope>NUCLEOTIDE SEQUENCE</scope>
    <source>
        <strain evidence="1">Duluth1</strain>
        <tissue evidence="1">Whole animal</tissue>
    </source>
</reference>
<evidence type="ECO:0000313" key="2">
    <source>
        <dbReference type="Proteomes" id="UP000828390"/>
    </source>
</evidence>
<comment type="caution">
    <text evidence="1">The sequence shown here is derived from an EMBL/GenBank/DDBJ whole genome shotgun (WGS) entry which is preliminary data.</text>
</comment>
<accession>A0A9D4G849</accession>
<dbReference type="AlphaFoldDB" id="A0A9D4G849"/>
<dbReference type="Proteomes" id="UP000828390">
    <property type="component" value="Unassembled WGS sequence"/>
</dbReference>
<sequence length="54" mass="5889">MPYQDLGLLPEYEFQQVHLSLQIGLFEVSRCGVLKHGTSPSNGNLEPSLDGGLC</sequence>
<dbReference type="EMBL" id="JAIWYP010000006">
    <property type="protein sequence ID" value="KAH3809222.1"/>
    <property type="molecule type" value="Genomic_DNA"/>
</dbReference>
<name>A0A9D4G849_DREPO</name>
<protein>
    <submittedName>
        <fullName evidence="1">Uncharacterized protein</fullName>
    </submittedName>
</protein>
<gene>
    <name evidence="1" type="ORF">DPMN_137583</name>
</gene>
<evidence type="ECO:0000313" key="1">
    <source>
        <dbReference type="EMBL" id="KAH3809222.1"/>
    </source>
</evidence>
<organism evidence="1 2">
    <name type="scientific">Dreissena polymorpha</name>
    <name type="common">Zebra mussel</name>
    <name type="synonym">Mytilus polymorpha</name>
    <dbReference type="NCBI Taxonomy" id="45954"/>
    <lineage>
        <taxon>Eukaryota</taxon>
        <taxon>Metazoa</taxon>
        <taxon>Spiralia</taxon>
        <taxon>Lophotrochozoa</taxon>
        <taxon>Mollusca</taxon>
        <taxon>Bivalvia</taxon>
        <taxon>Autobranchia</taxon>
        <taxon>Heteroconchia</taxon>
        <taxon>Euheterodonta</taxon>
        <taxon>Imparidentia</taxon>
        <taxon>Neoheterodontei</taxon>
        <taxon>Myida</taxon>
        <taxon>Dreissenoidea</taxon>
        <taxon>Dreissenidae</taxon>
        <taxon>Dreissena</taxon>
    </lineage>
</organism>
<keyword evidence="2" id="KW-1185">Reference proteome</keyword>
<proteinExistence type="predicted"/>
<reference evidence="1" key="1">
    <citation type="journal article" date="2019" name="bioRxiv">
        <title>The Genome of the Zebra Mussel, Dreissena polymorpha: A Resource for Invasive Species Research.</title>
        <authorList>
            <person name="McCartney M.A."/>
            <person name="Auch B."/>
            <person name="Kono T."/>
            <person name="Mallez S."/>
            <person name="Zhang Y."/>
            <person name="Obille A."/>
            <person name="Becker A."/>
            <person name="Abrahante J.E."/>
            <person name="Garbe J."/>
            <person name="Badalamenti J.P."/>
            <person name="Herman A."/>
            <person name="Mangelson H."/>
            <person name="Liachko I."/>
            <person name="Sullivan S."/>
            <person name="Sone E.D."/>
            <person name="Koren S."/>
            <person name="Silverstein K.A.T."/>
            <person name="Beckman K.B."/>
            <person name="Gohl D.M."/>
        </authorList>
    </citation>
    <scope>NUCLEOTIDE SEQUENCE</scope>
    <source>
        <strain evidence="1">Duluth1</strain>
        <tissue evidence="1">Whole animal</tissue>
    </source>
</reference>